<comment type="caution">
    <text evidence="2">The sequence shown here is derived from an EMBL/GenBank/DDBJ whole genome shotgun (WGS) entry which is preliminary data.</text>
</comment>
<sequence length="261" mass="27603">MSALREAQRRFGAALAGAAGEPDALPLLAGDPVRNRALLSVYRATSVANAVAALRLAFPVCAQITGDDFFDALARRYRDACPSSDGDLNRYSAGFPAFLDGFGPVSALPYLPDVARLEWAVHEATTAADAEPAGGRLFAGLDADALARARLRFVPGFALLASDWPVADIWLGHADDAKALARIDLTSAQCAVVWREGWRVRVAALAPAAYALWQALCRREAVGTAWAAACAVEPAFDPGPAFAQALSAGWLHAIDFEEDVP</sequence>
<dbReference type="eggNOG" id="COG3219">
    <property type="taxonomic scope" value="Bacteria"/>
</dbReference>
<name>F5RG38_METUF</name>
<keyword evidence="3" id="KW-1185">Reference proteome</keyword>
<dbReference type="OrthoDB" id="4146344at2"/>
<organism evidence="2 3">
    <name type="scientific">Methyloversatilis universalis (strain ATCC BAA-1314 / DSM 25237 / JCM 13912 / CCUG 52030 / FAM5)</name>
    <dbReference type="NCBI Taxonomy" id="1000565"/>
    <lineage>
        <taxon>Bacteria</taxon>
        <taxon>Pseudomonadati</taxon>
        <taxon>Pseudomonadota</taxon>
        <taxon>Betaproteobacteria</taxon>
        <taxon>Nitrosomonadales</taxon>
        <taxon>Sterolibacteriaceae</taxon>
        <taxon>Methyloversatilis</taxon>
    </lineage>
</organism>
<dbReference type="EMBL" id="AFHG01000057">
    <property type="protein sequence ID" value="EGK70526.1"/>
    <property type="molecule type" value="Genomic_DNA"/>
</dbReference>
<dbReference type="InterPro" id="IPR044922">
    <property type="entry name" value="DUF2063_N_sf"/>
</dbReference>
<reference evidence="2 3" key="1">
    <citation type="journal article" date="2011" name="J. Bacteriol.">
        <title>Genome sequence of Methyloversatilis universalis FAM5T, a methylotrophic representative of the order Rhodocyclales.</title>
        <authorList>
            <person name="Kittichotirat W."/>
            <person name="Good N.M."/>
            <person name="Hall R."/>
            <person name="Bringel F."/>
            <person name="Lajus A."/>
            <person name="Medigue C."/>
            <person name="Smalley N.E."/>
            <person name="Beck D."/>
            <person name="Bumgarner R."/>
            <person name="Vuilleumier S."/>
            <person name="Kalyuzhnaya M.G."/>
        </authorList>
    </citation>
    <scope>NUCLEOTIDE SEQUENCE [LARGE SCALE GENOMIC DNA]</scope>
    <source>
        <strain evidence="3">ATCC BAA-1314 / JCM 13912 / FAM5</strain>
    </source>
</reference>
<dbReference type="RefSeq" id="WP_008063852.1">
    <property type="nucleotide sequence ID" value="NZ_AFHG01000057.1"/>
</dbReference>
<accession>F5RG38</accession>
<evidence type="ECO:0000313" key="2">
    <source>
        <dbReference type="EMBL" id="EGK70526.1"/>
    </source>
</evidence>
<protein>
    <recommendedName>
        <fullName evidence="1">Putative DNA-binding domain-containing protein</fullName>
    </recommendedName>
</protein>
<proteinExistence type="predicted"/>
<dbReference type="Proteomes" id="UP000005019">
    <property type="component" value="Unassembled WGS sequence"/>
</dbReference>
<dbReference type="Gene3D" id="1.10.150.690">
    <property type="entry name" value="DUF2063"/>
    <property type="match status" value="1"/>
</dbReference>
<feature type="domain" description="Putative DNA-binding" evidence="1">
    <location>
        <begin position="7"/>
        <end position="99"/>
    </location>
</feature>
<dbReference type="InterPro" id="IPR018640">
    <property type="entry name" value="DUF2063"/>
</dbReference>
<evidence type="ECO:0000313" key="3">
    <source>
        <dbReference type="Proteomes" id="UP000005019"/>
    </source>
</evidence>
<dbReference type="AlphaFoldDB" id="F5RG38"/>
<gene>
    <name evidence="2" type="ORF">METUNv1_03433</name>
</gene>
<dbReference type="STRING" id="1000565.METUNv1_03433"/>
<evidence type="ECO:0000259" key="1">
    <source>
        <dbReference type="Pfam" id="PF09836"/>
    </source>
</evidence>
<dbReference type="Pfam" id="PF09836">
    <property type="entry name" value="DUF2063"/>
    <property type="match status" value="1"/>
</dbReference>